<keyword evidence="5" id="KW-0067">ATP-binding</keyword>
<keyword evidence="4" id="KW-0418">Kinase</keyword>
<sequence length="115" mass="13030">MLNNVTNGSWIIVSYRAYLQEPNIRMCMEWIEKINHEKDIETSNSLFSIIRHIRLCDFGVSGELVFIYTNTFAGTSVYTSEWACIRVGLGDDGNRYRNGNSADAGVATRDSKPWG</sequence>
<dbReference type="SUPFAM" id="SSF56112">
    <property type="entry name" value="Protein kinase-like (PK-like)"/>
    <property type="match status" value="1"/>
</dbReference>
<keyword evidence="8" id="KW-1185">Reference proteome</keyword>
<dbReference type="PANTHER" id="PTHR47448:SF1">
    <property type="entry name" value="SERINE_THREONINE-PROTEIN KINASE STE7 HOMOLOG"/>
    <property type="match status" value="1"/>
</dbReference>
<protein>
    <submittedName>
        <fullName evidence="7">Uncharacterized protein</fullName>
    </submittedName>
</protein>
<evidence type="ECO:0000256" key="4">
    <source>
        <dbReference type="ARBA" id="ARBA00022777"/>
    </source>
</evidence>
<dbReference type="PANTHER" id="PTHR47448">
    <property type="entry name" value="DUAL SPECIFICITY MITOGEN-ACTIVATED PROTEIN KINASE KINASE DSOR1-LIKE PROTEIN"/>
    <property type="match status" value="1"/>
</dbReference>
<dbReference type="GO" id="GO:0004712">
    <property type="term" value="F:protein serine/threonine/tyrosine kinase activity"/>
    <property type="evidence" value="ECO:0007669"/>
    <property type="project" value="UniProtKB-ARBA"/>
</dbReference>
<evidence type="ECO:0000256" key="5">
    <source>
        <dbReference type="ARBA" id="ARBA00022840"/>
    </source>
</evidence>
<reference evidence="7 8" key="1">
    <citation type="journal article" date="2020" name="ISME J.">
        <title>Uncovering the hidden diversity of litter-decomposition mechanisms in mushroom-forming fungi.</title>
        <authorList>
            <person name="Floudas D."/>
            <person name="Bentzer J."/>
            <person name="Ahren D."/>
            <person name="Johansson T."/>
            <person name="Persson P."/>
            <person name="Tunlid A."/>
        </authorList>
    </citation>
    <scope>NUCLEOTIDE SEQUENCE [LARGE SCALE GENOMIC DNA]</scope>
    <source>
        <strain evidence="7 8">CBS 291.85</strain>
    </source>
</reference>
<proteinExistence type="predicted"/>
<organism evidence="7 8">
    <name type="scientific">Tetrapyrgos nigripes</name>
    <dbReference type="NCBI Taxonomy" id="182062"/>
    <lineage>
        <taxon>Eukaryota</taxon>
        <taxon>Fungi</taxon>
        <taxon>Dikarya</taxon>
        <taxon>Basidiomycota</taxon>
        <taxon>Agaricomycotina</taxon>
        <taxon>Agaricomycetes</taxon>
        <taxon>Agaricomycetidae</taxon>
        <taxon>Agaricales</taxon>
        <taxon>Marasmiineae</taxon>
        <taxon>Marasmiaceae</taxon>
        <taxon>Tetrapyrgos</taxon>
    </lineage>
</organism>
<evidence type="ECO:0000256" key="3">
    <source>
        <dbReference type="ARBA" id="ARBA00022741"/>
    </source>
</evidence>
<dbReference type="EMBL" id="JAACJM010000276">
    <property type="protein sequence ID" value="KAF5333973.1"/>
    <property type="molecule type" value="Genomic_DNA"/>
</dbReference>
<dbReference type="AlphaFoldDB" id="A0A8H5FEX4"/>
<accession>A0A8H5FEX4</accession>
<dbReference type="GO" id="GO:0004674">
    <property type="term" value="F:protein serine/threonine kinase activity"/>
    <property type="evidence" value="ECO:0007669"/>
    <property type="project" value="UniProtKB-KW"/>
</dbReference>
<dbReference type="GO" id="GO:0005524">
    <property type="term" value="F:ATP binding"/>
    <property type="evidence" value="ECO:0007669"/>
    <property type="project" value="UniProtKB-KW"/>
</dbReference>
<dbReference type="InterPro" id="IPR050915">
    <property type="entry name" value="MAP_kinase_kinase"/>
</dbReference>
<comment type="caution">
    <text evidence="7">The sequence shown here is derived from an EMBL/GenBank/DDBJ whole genome shotgun (WGS) entry which is preliminary data.</text>
</comment>
<evidence type="ECO:0000256" key="1">
    <source>
        <dbReference type="ARBA" id="ARBA00022527"/>
    </source>
</evidence>
<keyword evidence="1" id="KW-0723">Serine/threonine-protein kinase</keyword>
<evidence type="ECO:0000256" key="6">
    <source>
        <dbReference type="SAM" id="MobiDB-lite"/>
    </source>
</evidence>
<keyword evidence="2" id="KW-0808">Transferase</keyword>
<evidence type="ECO:0000313" key="7">
    <source>
        <dbReference type="EMBL" id="KAF5333973.1"/>
    </source>
</evidence>
<dbReference type="InterPro" id="IPR011009">
    <property type="entry name" value="Kinase-like_dom_sf"/>
</dbReference>
<evidence type="ECO:0000256" key="2">
    <source>
        <dbReference type="ARBA" id="ARBA00022679"/>
    </source>
</evidence>
<dbReference type="Proteomes" id="UP000559256">
    <property type="component" value="Unassembled WGS sequence"/>
</dbReference>
<keyword evidence="3" id="KW-0547">Nucleotide-binding</keyword>
<evidence type="ECO:0000313" key="8">
    <source>
        <dbReference type="Proteomes" id="UP000559256"/>
    </source>
</evidence>
<feature type="region of interest" description="Disordered" evidence="6">
    <location>
        <begin position="91"/>
        <end position="115"/>
    </location>
</feature>
<name>A0A8H5FEX4_9AGAR</name>
<dbReference type="OrthoDB" id="10252354at2759"/>
<gene>
    <name evidence="7" type="ORF">D9758_017286</name>
</gene>